<accession>A0A0F9TFJ9</accession>
<evidence type="ECO:0000313" key="1">
    <source>
        <dbReference type="EMBL" id="KKN40238.1"/>
    </source>
</evidence>
<proteinExistence type="predicted"/>
<reference evidence="1" key="1">
    <citation type="journal article" date="2015" name="Nature">
        <title>Complex archaea that bridge the gap between prokaryotes and eukaryotes.</title>
        <authorList>
            <person name="Spang A."/>
            <person name="Saw J.H."/>
            <person name="Jorgensen S.L."/>
            <person name="Zaremba-Niedzwiedzka K."/>
            <person name="Martijn J."/>
            <person name="Lind A.E."/>
            <person name="van Eijk R."/>
            <person name="Schleper C."/>
            <person name="Guy L."/>
            <person name="Ettema T.J."/>
        </authorList>
    </citation>
    <scope>NUCLEOTIDE SEQUENCE</scope>
</reference>
<sequence length="74" mass="7775">MGRGGRGQKTPPVIGVNDVTPVIVLGSEQSIMRFILMRAVGGLSVYGVGERPLLTLMGYAGVGDIRNLSTICND</sequence>
<name>A0A0F9TFJ9_9ZZZZ</name>
<protein>
    <submittedName>
        <fullName evidence="1">Uncharacterized protein</fullName>
    </submittedName>
</protein>
<comment type="caution">
    <text evidence="1">The sequence shown here is derived from an EMBL/GenBank/DDBJ whole genome shotgun (WGS) entry which is preliminary data.</text>
</comment>
<organism evidence="1">
    <name type="scientific">marine sediment metagenome</name>
    <dbReference type="NCBI Taxonomy" id="412755"/>
    <lineage>
        <taxon>unclassified sequences</taxon>
        <taxon>metagenomes</taxon>
        <taxon>ecological metagenomes</taxon>
    </lineage>
</organism>
<gene>
    <name evidence="1" type="ORF">LCGC14_0735180</name>
</gene>
<dbReference type="EMBL" id="LAZR01001715">
    <property type="protein sequence ID" value="KKN40238.1"/>
    <property type="molecule type" value="Genomic_DNA"/>
</dbReference>
<dbReference type="AlphaFoldDB" id="A0A0F9TFJ9"/>